<name>A0A061B8N9_CYBFA</name>
<dbReference type="AlphaFoldDB" id="A0A061B8N9"/>
<gene>
    <name evidence="1" type="ORF">CYFA0S_22e02102g</name>
</gene>
<protein>
    <submittedName>
        <fullName evidence="1">CYFA0S22e02102g1_1</fullName>
    </submittedName>
</protein>
<dbReference type="Pfam" id="PF07247">
    <property type="entry name" value="AATase"/>
    <property type="match status" value="1"/>
</dbReference>
<reference evidence="1" key="1">
    <citation type="journal article" date="2014" name="Genome Announc.">
        <title>Genome sequence of the yeast Cyberlindnera fabianii (Hansenula fabianii).</title>
        <authorList>
            <person name="Freel K.C."/>
            <person name="Sarilar V."/>
            <person name="Neuveglise C."/>
            <person name="Devillers H."/>
            <person name="Friedrich A."/>
            <person name="Schacherer J."/>
        </authorList>
    </citation>
    <scope>NUCLEOTIDE SEQUENCE</scope>
    <source>
        <strain evidence="1">YJS4271</strain>
    </source>
</reference>
<dbReference type="GO" id="GO:0008080">
    <property type="term" value="F:N-acetyltransferase activity"/>
    <property type="evidence" value="ECO:0007669"/>
    <property type="project" value="TreeGrafter"/>
</dbReference>
<evidence type="ECO:0000313" key="1">
    <source>
        <dbReference type="EMBL" id="CDR46284.1"/>
    </source>
</evidence>
<dbReference type="OrthoDB" id="3979966at2759"/>
<dbReference type="EMBL" id="LK052907">
    <property type="protein sequence ID" value="CDR46284.1"/>
    <property type="molecule type" value="Genomic_DNA"/>
</dbReference>
<dbReference type="VEuPathDB" id="FungiDB:BON22_2006"/>
<dbReference type="PANTHER" id="PTHR28037">
    <property type="entry name" value="ALCOHOL O-ACETYLTRANSFERASE 1-RELATED"/>
    <property type="match status" value="1"/>
</dbReference>
<sequence length="460" mass="52456">MSLEEFVSRGHARRGGRVENYFCLLKRRDIYKNFSIVARFNKPVDDRALLFTCLRKLIFQYPILAASVVTTDRSDLSKPVPDNDYIKVMNTLRLDDVLMDLPASVQKTETMEGKLAELNKIDWKYGNETPLWKISFIDPQTLVYISNHVCSDGMTGKNFIEELSNLFNTVSLPSDLDTNGYLLHYVSDHTNLPQLPPPIEKVVNYSPPLSFFPSYFWNLITIKFMCTLGIVSKREDTHSYRIVNIPSKTLTALLANLKPKGITLSPYINSAWVQAFQEVLLKDSYLGLTDVSIPCDSRQFIEPGVDTDIYKFGSNTGGNHFYHRFQKEHNWSSVQYFNGFFQWCKRQQNFLYGLGMITSEVIMKNANFDKIIDEAVIGVDRTGTVISNIGVIRTREDKYEVEDLLFSKNSGGTQFSFSLGIVSTKHSGMNFVITMCDGAATPDQFDQIVKRFKENIIKLA</sequence>
<accession>A0A061B8N9</accession>
<proteinExistence type="predicted"/>
<dbReference type="PhylomeDB" id="A0A061B8N9"/>
<organism evidence="1">
    <name type="scientific">Cyberlindnera fabianii</name>
    <name type="common">Yeast</name>
    <name type="synonym">Hansenula fabianii</name>
    <dbReference type="NCBI Taxonomy" id="36022"/>
    <lineage>
        <taxon>Eukaryota</taxon>
        <taxon>Fungi</taxon>
        <taxon>Dikarya</taxon>
        <taxon>Ascomycota</taxon>
        <taxon>Saccharomycotina</taxon>
        <taxon>Saccharomycetes</taxon>
        <taxon>Phaffomycetales</taxon>
        <taxon>Phaffomycetaceae</taxon>
        <taxon>Cyberlindnera</taxon>
    </lineage>
</organism>
<dbReference type="InterPro" id="IPR010828">
    <property type="entry name" value="Atf2/Sli1-like"/>
</dbReference>
<dbReference type="PANTHER" id="PTHR28037:SF1">
    <property type="entry name" value="ALCOHOL O-ACETYLTRANSFERASE 1-RELATED"/>
    <property type="match status" value="1"/>
</dbReference>
<dbReference type="InterPro" id="IPR052058">
    <property type="entry name" value="Alcohol_O-acetyltransferase"/>
</dbReference>